<name>A0A1S3HRW3_LINAN</name>
<feature type="domain" description="VWFD" evidence="4">
    <location>
        <begin position="205"/>
        <end position="386"/>
    </location>
</feature>
<keyword evidence="2" id="KW-0325">Glycoprotein</keyword>
<dbReference type="Pfam" id="PF00094">
    <property type="entry name" value="VWD"/>
    <property type="match status" value="1"/>
</dbReference>
<dbReference type="PROSITE" id="PS51233">
    <property type="entry name" value="VWFD"/>
    <property type="match status" value="1"/>
</dbReference>
<dbReference type="InterPro" id="IPR001846">
    <property type="entry name" value="VWF_type-D"/>
</dbReference>
<dbReference type="Proteomes" id="UP000085678">
    <property type="component" value="Unplaced"/>
</dbReference>
<dbReference type="AlphaFoldDB" id="A0A1S3HRW3"/>
<evidence type="ECO:0000256" key="2">
    <source>
        <dbReference type="ARBA" id="ARBA00023180"/>
    </source>
</evidence>
<evidence type="ECO:0000256" key="3">
    <source>
        <dbReference type="SAM" id="SignalP"/>
    </source>
</evidence>
<organism evidence="5 6">
    <name type="scientific">Lingula anatina</name>
    <name type="common">Brachiopod</name>
    <name type="synonym">Lingula unguis</name>
    <dbReference type="NCBI Taxonomy" id="7574"/>
    <lineage>
        <taxon>Eukaryota</taxon>
        <taxon>Metazoa</taxon>
        <taxon>Spiralia</taxon>
        <taxon>Lophotrochozoa</taxon>
        <taxon>Brachiopoda</taxon>
        <taxon>Linguliformea</taxon>
        <taxon>Lingulata</taxon>
        <taxon>Lingulida</taxon>
        <taxon>Linguloidea</taxon>
        <taxon>Lingulidae</taxon>
        <taxon>Lingula</taxon>
    </lineage>
</organism>
<gene>
    <name evidence="6" type="primary">LOC106156901</name>
</gene>
<evidence type="ECO:0000256" key="1">
    <source>
        <dbReference type="ARBA" id="ARBA00023157"/>
    </source>
</evidence>
<keyword evidence="3" id="KW-0732">Signal</keyword>
<keyword evidence="5" id="KW-1185">Reference proteome</keyword>
<keyword evidence="1" id="KW-1015">Disulfide bond</keyword>
<reference evidence="6" key="1">
    <citation type="submission" date="2025-08" db="UniProtKB">
        <authorList>
            <consortium name="RefSeq"/>
        </authorList>
    </citation>
    <scope>IDENTIFICATION</scope>
    <source>
        <tissue evidence="6">Gonads</tissue>
    </source>
</reference>
<feature type="chain" id="PRO_5010222754" evidence="3">
    <location>
        <begin position="22"/>
        <end position="386"/>
    </location>
</feature>
<accession>A0A1S3HRW3</accession>
<dbReference type="STRING" id="7574.A0A1S3HRW3"/>
<evidence type="ECO:0000259" key="4">
    <source>
        <dbReference type="PROSITE" id="PS51233"/>
    </source>
</evidence>
<dbReference type="GeneID" id="106156901"/>
<dbReference type="SMART" id="SM00216">
    <property type="entry name" value="VWD"/>
    <property type="match status" value="1"/>
</dbReference>
<dbReference type="InterPro" id="IPR050780">
    <property type="entry name" value="Mucin_vWF_Thrombospondin_sf"/>
</dbReference>
<dbReference type="OrthoDB" id="6236007at2759"/>
<feature type="signal peptide" evidence="3">
    <location>
        <begin position="1"/>
        <end position="21"/>
    </location>
</feature>
<dbReference type="PANTHER" id="PTHR11339:SF395">
    <property type="entry name" value="GH18 DOMAIN-CONTAINING PROTEIN"/>
    <property type="match status" value="1"/>
</dbReference>
<dbReference type="KEGG" id="lak:106156901"/>
<dbReference type="InParanoid" id="A0A1S3HRW3"/>
<evidence type="ECO:0000313" key="5">
    <source>
        <dbReference type="Proteomes" id="UP000085678"/>
    </source>
</evidence>
<sequence>MLPIAVAFVLLISQQLDQTDACTCVPPWVEFNNDICISQGYEDCTTGDKNHTASSVADYKDKCRDLSPDGSGQPLTIASSAEFRALETYLQGIGFGYTATSPRFECSQIYATVAKVTATTSLYVIITFYTGSPVKWKLYKNDPIYTDVKKDFSVGDIILLHFKASPGDVVGVGNSQKLLIMLRSHFSGEHLTLCAMPPGACPPPGRCIVRGDPHLGQYDGRNFLFSGFCTHRLSETLPGAPEQFNVTGRFVYNKPGSTRTMIQQVLINVRNMIVEVTTDGIVMVDNVVVTATIPPQNIGSGVMLFLDPSDFPRTVVDVPGVVKVELTTPVGALRRKGHRAIITVAGKYAGLLNALCGNFNDDPTDDVNPCSGGPPADCFVDDNSCT</sequence>
<protein>
    <submittedName>
        <fullName evidence="6">Uncharacterized protein LOC106156901</fullName>
    </submittedName>
</protein>
<dbReference type="PANTHER" id="PTHR11339">
    <property type="entry name" value="EXTRACELLULAR MATRIX GLYCOPROTEIN RELATED"/>
    <property type="match status" value="1"/>
</dbReference>
<evidence type="ECO:0000313" key="6">
    <source>
        <dbReference type="RefSeq" id="XP_013387794.1"/>
    </source>
</evidence>
<dbReference type="RefSeq" id="XP_013387794.1">
    <property type="nucleotide sequence ID" value="XM_013532340.1"/>
</dbReference>
<proteinExistence type="predicted"/>